<reference evidence="1 2" key="1">
    <citation type="submission" date="2007-09" db="EMBL/GenBank/DDBJ databases">
        <title>Draft genome sequence of Faecalibacterium prausnitzii M21/2.</title>
        <authorList>
            <person name="Sudarsanam P."/>
            <person name="Ley R."/>
            <person name="Guruge J."/>
            <person name="Turnbaugh P.J."/>
            <person name="Mahowald M."/>
            <person name="Liep D."/>
            <person name="Gordon J."/>
        </authorList>
    </citation>
    <scope>NUCLEOTIDE SEQUENCE [LARGE SCALE GENOMIC DNA]</scope>
    <source>
        <strain evidence="1 2">M21/2</strain>
    </source>
</reference>
<evidence type="ECO:0000313" key="2">
    <source>
        <dbReference type="Proteomes" id="UP000005945"/>
    </source>
</evidence>
<name>A8SER2_9FIRM</name>
<organism evidence="1 2">
    <name type="scientific">Faecalibacterium prausnitzii M21/2</name>
    <dbReference type="NCBI Taxonomy" id="411485"/>
    <lineage>
        <taxon>Bacteria</taxon>
        <taxon>Bacillati</taxon>
        <taxon>Bacillota</taxon>
        <taxon>Clostridia</taxon>
        <taxon>Eubacteriales</taxon>
        <taxon>Oscillospiraceae</taxon>
        <taxon>Faecalibacterium</taxon>
    </lineage>
</organism>
<gene>
    <name evidence="1" type="ORF">FAEPRAM212_02524</name>
</gene>
<dbReference type="EMBL" id="ABED02000029">
    <property type="protein sequence ID" value="EDP19745.1"/>
    <property type="molecule type" value="Genomic_DNA"/>
</dbReference>
<sequence>MSFPLSFYARAHDFRRFMTQMLVSIIIFPAGFARNQKMFHLSTGKVAPDCEHNGVQTAKSMVQ</sequence>
<comment type="caution">
    <text evidence="1">The sequence shown here is derived from an EMBL/GenBank/DDBJ whole genome shotgun (WGS) entry which is preliminary data.</text>
</comment>
<accession>A8SER2</accession>
<proteinExistence type="predicted"/>
<dbReference type="Proteomes" id="UP000005945">
    <property type="component" value="Unassembled WGS sequence"/>
</dbReference>
<evidence type="ECO:0000313" key="1">
    <source>
        <dbReference type="EMBL" id="EDP19745.1"/>
    </source>
</evidence>
<dbReference type="AlphaFoldDB" id="A8SER2"/>
<reference evidence="1 2" key="2">
    <citation type="submission" date="2007-09" db="EMBL/GenBank/DDBJ databases">
        <authorList>
            <person name="Fulton L."/>
            <person name="Clifton S."/>
            <person name="Fulton B."/>
            <person name="Xu J."/>
            <person name="Minx P."/>
            <person name="Pepin K.H."/>
            <person name="Johnson M."/>
            <person name="Thiruvilangam P."/>
            <person name="Bhonagiri V."/>
            <person name="Nash W.E."/>
            <person name="Mardis E.R."/>
            <person name="Wilson R.K."/>
        </authorList>
    </citation>
    <scope>NUCLEOTIDE SEQUENCE [LARGE SCALE GENOMIC DNA]</scope>
    <source>
        <strain evidence="1 2">M21/2</strain>
    </source>
</reference>
<dbReference type="HOGENOM" id="CLU_2879221_0_0_9"/>
<protein>
    <submittedName>
        <fullName evidence="1">Uncharacterized protein</fullName>
    </submittedName>
</protein>